<dbReference type="AlphaFoldDB" id="A0A7T8KED0"/>
<protein>
    <submittedName>
        <fullName evidence="1">Uncharacterized protein</fullName>
    </submittedName>
</protein>
<sequence length="60" mass="6947">MHKFCTSDEESRYPTSLDCTIQKMQQDWPQECEDLRLSKSHSSSLITLLECVQVRQTAPS</sequence>
<dbReference type="Proteomes" id="UP000595437">
    <property type="component" value="Chromosome 4"/>
</dbReference>
<proteinExistence type="predicted"/>
<keyword evidence="2" id="KW-1185">Reference proteome</keyword>
<reference evidence="2" key="1">
    <citation type="submission" date="2021-01" db="EMBL/GenBank/DDBJ databases">
        <title>Caligus Genome Assembly.</title>
        <authorList>
            <person name="Gallardo-Escarate C."/>
        </authorList>
    </citation>
    <scope>NUCLEOTIDE SEQUENCE [LARGE SCALE GENOMIC DNA]</scope>
</reference>
<evidence type="ECO:0000313" key="2">
    <source>
        <dbReference type="Proteomes" id="UP000595437"/>
    </source>
</evidence>
<gene>
    <name evidence="1" type="ORF">FKW44_007168</name>
</gene>
<evidence type="ECO:0000313" key="1">
    <source>
        <dbReference type="EMBL" id="QQP54358.1"/>
    </source>
</evidence>
<dbReference type="EMBL" id="CP045893">
    <property type="protein sequence ID" value="QQP54358.1"/>
    <property type="molecule type" value="Genomic_DNA"/>
</dbReference>
<organism evidence="1 2">
    <name type="scientific">Caligus rogercresseyi</name>
    <name type="common">Sea louse</name>
    <dbReference type="NCBI Taxonomy" id="217165"/>
    <lineage>
        <taxon>Eukaryota</taxon>
        <taxon>Metazoa</taxon>
        <taxon>Ecdysozoa</taxon>
        <taxon>Arthropoda</taxon>
        <taxon>Crustacea</taxon>
        <taxon>Multicrustacea</taxon>
        <taxon>Hexanauplia</taxon>
        <taxon>Copepoda</taxon>
        <taxon>Siphonostomatoida</taxon>
        <taxon>Caligidae</taxon>
        <taxon>Caligus</taxon>
    </lineage>
</organism>
<name>A0A7T8KED0_CALRO</name>
<accession>A0A7T8KED0</accession>